<sequence>MKRTSFRPALCLVATLLSQVEGACLSSGNQDTINNLLQQGGPNTIVSLCPGTTIPITEPIVFTAPGQEISTEGYPTDSTRATVIIQPGSNTTSAIRGNWQDRARVLNIQVDGNRPNAGPRQGDALLELGGGTTGQTVSHVVVTNTRSWSCLHLIASGQDDNPCRNATITFNTVGPCGEEGVGENGVGLWADGLSVECVASTVTDNSITGATDGGIVIFGSPGSSFLRNTITSSETQRGFGAINMVDPNYNGNYSGVVVSENVITGAGSSFFNLGIGMGGQVWSNPHPLNNFGPTTVTNNVFRGNIGFSIVINGWEDGLTVTGNDVSQVHAPSSNFADASSCGTQQQTSFNANAQLIVYEPGAGTPLTLQPDFASIPVNGSNWLCLAHPLPTQQSFAPETLSVNAKTSTVTQLRGFRVQLQADGNLVGIDTTGAEWAVRWASSRFSTACGSDGSSCELDFGGDGNFVLYDADGPVWDAETSGTGRELVFYNAEPWVAVLGGAGERLWTIGELSG</sequence>
<name>A0AAN6PEV7_9PEZI</name>
<dbReference type="AlphaFoldDB" id="A0AAN6PEV7"/>
<accession>A0AAN6PEV7</accession>
<keyword evidence="4" id="KW-1185">Reference proteome</keyword>
<dbReference type="Gene3D" id="2.90.10.10">
    <property type="entry name" value="Bulb-type lectin domain"/>
    <property type="match status" value="1"/>
</dbReference>
<dbReference type="SUPFAM" id="SSF51110">
    <property type="entry name" value="alpha-D-mannose-specific plant lectins"/>
    <property type="match status" value="1"/>
</dbReference>
<evidence type="ECO:0000313" key="3">
    <source>
        <dbReference type="EMBL" id="KAK4034712.1"/>
    </source>
</evidence>
<dbReference type="InterPro" id="IPR036426">
    <property type="entry name" value="Bulb-type_lectin_dom_sf"/>
</dbReference>
<keyword evidence="1" id="KW-0732">Signal</keyword>
<evidence type="ECO:0000256" key="1">
    <source>
        <dbReference type="SAM" id="SignalP"/>
    </source>
</evidence>
<dbReference type="Gene3D" id="2.160.20.10">
    <property type="entry name" value="Single-stranded right-handed beta-helix, Pectin lyase-like"/>
    <property type="match status" value="1"/>
</dbReference>
<proteinExistence type="predicted"/>
<dbReference type="EMBL" id="MU854468">
    <property type="protein sequence ID" value="KAK4034712.1"/>
    <property type="molecule type" value="Genomic_DNA"/>
</dbReference>
<dbReference type="Proteomes" id="UP001303115">
    <property type="component" value="Unassembled WGS sequence"/>
</dbReference>
<dbReference type="PROSITE" id="PS50927">
    <property type="entry name" value="BULB_LECTIN"/>
    <property type="match status" value="1"/>
</dbReference>
<organism evidence="3 4">
    <name type="scientific">Parachaetomium inaequale</name>
    <dbReference type="NCBI Taxonomy" id="2588326"/>
    <lineage>
        <taxon>Eukaryota</taxon>
        <taxon>Fungi</taxon>
        <taxon>Dikarya</taxon>
        <taxon>Ascomycota</taxon>
        <taxon>Pezizomycotina</taxon>
        <taxon>Sordariomycetes</taxon>
        <taxon>Sordariomycetidae</taxon>
        <taxon>Sordariales</taxon>
        <taxon>Chaetomiaceae</taxon>
        <taxon>Parachaetomium</taxon>
    </lineage>
</organism>
<evidence type="ECO:0000313" key="4">
    <source>
        <dbReference type="Proteomes" id="UP001303115"/>
    </source>
</evidence>
<dbReference type="SUPFAM" id="SSF51126">
    <property type="entry name" value="Pectin lyase-like"/>
    <property type="match status" value="1"/>
</dbReference>
<dbReference type="InterPro" id="IPR001480">
    <property type="entry name" value="Bulb-type_lectin_dom"/>
</dbReference>
<feature type="signal peptide" evidence="1">
    <location>
        <begin position="1"/>
        <end position="22"/>
    </location>
</feature>
<gene>
    <name evidence="3" type="ORF">C8A01DRAFT_48962</name>
</gene>
<dbReference type="InterPro" id="IPR012334">
    <property type="entry name" value="Pectin_lyas_fold"/>
</dbReference>
<reference evidence="4" key="1">
    <citation type="journal article" date="2023" name="Mol. Phylogenet. Evol.">
        <title>Genome-scale phylogeny and comparative genomics of the fungal order Sordariales.</title>
        <authorList>
            <person name="Hensen N."/>
            <person name="Bonometti L."/>
            <person name="Westerberg I."/>
            <person name="Brannstrom I.O."/>
            <person name="Guillou S."/>
            <person name="Cros-Aarteil S."/>
            <person name="Calhoun S."/>
            <person name="Haridas S."/>
            <person name="Kuo A."/>
            <person name="Mondo S."/>
            <person name="Pangilinan J."/>
            <person name="Riley R."/>
            <person name="LaButti K."/>
            <person name="Andreopoulos B."/>
            <person name="Lipzen A."/>
            <person name="Chen C."/>
            <person name="Yan M."/>
            <person name="Daum C."/>
            <person name="Ng V."/>
            <person name="Clum A."/>
            <person name="Steindorff A."/>
            <person name="Ohm R.A."/>
            <person name="Martin F."/>
            <person name="Silar P."/>
            <person name="Natvig D.O."/>
            <person name="Lalanne C."/>
            <person name="Gautier V."/>
            <person name="Ament-Velasquez S.L."/>
            <person name="Kruys A."/>
            <person name="Hutchinson M.I."/>
            <person name="Powell A.J."/>
            <person name="Barry K."/>
            <person name="Miller A.N."/>
            <person name="Grigoriev I.V."/>
            <person name="Debuchy R."/>
            <person name="Gladieux P."/>
            <person name="Hiltunen Thoren M."/>
            <person name="Johannesson H."/>
        </authorList>
    </citation>
    <scope>NUCLEOTIDE SEQUENCE [LARGE SCALE GENOMIC DNA]</scope>
    <source>
        <strain evidence="4">CBS 284.82</strain>
    </source>
</reference>
<feature type="chain" id="PRO_5042943988" description="Bulb-type lectin domain-containing protein" evidence="1">
    <location>
        <begin position="23"/>
        <end position="513"/>
    </location>
</feature>
<protein>
    <recommendedName>
        <fullName evidence="2">Bulb-type lectin domain-containing protein</fullName>
    </recommendedName>
</protein>
<evidence type="ECO:0000259" key="2">
    <source>
        <dbReference type="PROSITE" id="PS50927"/>
    </source>
</evidence>
<feature type="domain" description="Bulb-type lectin" evidence="2">
    <location>
        <begin position="391"/>
        <end position="513"/>
    </location>
</feature>
<dbReference type="InterPro" id="IPR011050">
    <property type="entry name" value="Pectin_lyase_fold/virulence"/>
</dbReference>
<comment type="caution">
    <text evidence="3">The sequence shown here is derived from an EMBL/GenBank/DDBJ whole genome shotgun (WGS) entry which is preliminary data.</text>
</comment>